<accession>A0A8R1Y924</accession>
<feature type="transmembrane region" description="Helical" evidence="2">
    <location>
        <begin position="30"/>
        <end position="51"/>
    </location>
</feature>
<proteinExistence type="predicted"/>
<evidence type="ECO:0000313" key="4">
    <source>
        <dbReference type="Proteomes" id="UP000005239"/>
    </source>
</evidence>
<evidence type="ECO:0000256" key="1">
    <source>
        <dbReference type="SAM" id="MobiDB-lite"/>
    </source>
</evidence>
<reference evidence="3" key="2">
    <citation type="submission" date="2022-06" db="UniProtKB">
        <authorList>
            <consortium name="EnsemblMetazoa"/>
        </authorList>
    </citation>
    <scope>IDENTIFICATION</scope>
    <source>
        <strain evidence="3">PS312</strain>
    </source>
</reference>
<feature type="transmembrane region" description="Helical" evidence="2">
    <location>
        <begin position="57"/>
        <end position="77"/>
    </location>
</feature>
<evidence type="ECO:0000256" key="2">
    <source>
        <dbReference type="SAM" id="Phobius"/>
    </source>
</evidence>
<feature type="transmembrane region" description="Helical" evidence="2">
    <location>
        <begin position="128"/>
        <end position="146"/>
    </location>
</feature>
<feature type="transmembrane region" description="Helical" evidence="2">
    <location>
        <begin position="84"/>
        <end position="108"/>
    </location>
</feature>
<evidence type="ECO:0000313" key="3">
    <source>
        <dbReference type="EnsemblMetazoa" id="PPA04293.1"/>
    </source>
</evidence>
<feature type="region of interest" description="Disordered" evidence="1">
    <location>
        <begin position="169"/>
        <end position="224"/>
    </location>
</feature>
<dbReference type="EnsemblMetazoa" id="PPA04293.1">
    <property type="protein sequence ID" value="PPA04293.1"/>
    <property type="gene ID" value="WBGene00093847"/>
</dbReference>
<protein>
    <submittedName>
        <fullName evidence="3">Uncharacterized protein</fullName>
    </submittedName>
</protein>
<accession>A0A2A6B856</accession>
<keyword evidence="4" id="KW-1185">Reference proteome</keyword>
<name>A0A2A6B856_PRIPA</name>
<reference evidence="4" key="1">
    <citation type="journal article" date="2008" name="Nat. Genet.">
        <title>The Pristionchus pacificus genome provides a unique perspective on nematode lifestyle and parasitism.</title>
        <authorList>
            <person name="Dieterich C."/>
            <person name="Clifton S.W."/>
            <person name="Schuster L.N."/>
            <person name="Chinwalla A."/>
            <person name="Delehaunty K."/>
            <person name="Dinkelacker I."/>
            <person name="Fulton L."/>
            <person name="Fulton R."/>
            <person name="Godfrey J."/>
            <person name="Minx P."/>
            <person name="Mitreva M."/>
            <person name="Roeseler W."/>
            <person name="Tian H."/>
            <person name="Witte H."/>
            <person name="Yang S.P."/>
            <person name="Wilson R.K."/>
            <person name="Sommer R.J."/>
        </authorList>
    </citation>
    <scope>NUCLEOTIDE SEQUENCE [LARGE SCALE GENOMIC DNA]</scope>
    <source>
        <strain evidence="4">PS312</strain>
    </source>
</reference>
<gene>
    <name evidence="3" type="primary">WBGene00093847</name>
</gene>
<feature type="compositionally biased region" description="Polar residues" evidence="1">
    <location>
        <begin position="169"/>
        <end position="182"/>
    </location>
</feature>
<keyword evidence="2" id="KW-1133">Transmembrane helix</keyword>
<keyword evidence="2" id="KW-0472">Membrane</keyword>
<dbReference type="Proteomes" id="UP000005239">
    <property type="component" value="Unassembled WGS sequence"/>
</dbReference>
<sequence>MQWHEPFEPHHPRYHHTCCIGAHVTTAARYLAYASLFAACFRYVIGIAFGFDYWGFLSSFHTGLDIICIGTLFVAVYNESYILTLPYICMQILNMTLVIGLSAFHLLLADMYPKSPGKETKKGEVAQLYATRFIWLIFIVYSLKIMKNFHNFLNDRELWSTEYQDQSAEYHVRSQNQHQNQEPAYHQPPFNPDHHTPLHDHHPEYQQSPSEPPPPYPRLHSFNK</sequence>
<keyword evidence="2" id="KW-0812">Transmembrane</keyword>
<organism evidence="3 4">
    <name type="scientific">Pristionchus pacificus</name>
    <name type="common">Parasitic nematode worm</name>
    <dbReference type="NCBI Taxonomy" id="54126"/>
    <lineage>
        <taxon>Eukaryota</taxon>
        <taxon>Metazoa</taxon>
        <taxon>Ecdysozoa</taxon>
        <taxon>Nematoda</taxon>
        <taxon>Chromadorea</taxon>
        <taxon>Rhabditida</taxon>
        <taxon>Rhabditina</taxon>
        <taxon>Diplogasteromorpha</taxon>
        <taxon>Diplogasteroidea</taxon>
        <taxon>Neodiplogasteridae</taxon>
        <taxon>Pristionchus</taxon>
    </lineage>
</organism>
<dbReference type="AlphaFoldDB" id="A0A2A6B856"/>
<feature type="compositionally biased region" description="Basic and acidic residues" evidence="1">
    <location>
        <begin position="192"/>
        <end position="204"/>
    </location>
</feature>